<dbReference type="RefSeq" id="WP_192749716.1">
    <property type="nucleotide sequence ID" value="NZ_BAABJL010000199.1"/>
</dbReference>
<name>A0A927MRK0_9ACTN</name>
<evidence type="ECO:0000313" key="2">
    <source>
        <dbReference type="Proteomes" id="UP000638648"/>
    </source>
</evidence>
<evidence type="ECO:0000313" key="1">
    <source>
        <dbReference type="EMBL" id="MBE1605364.1"/>
    </source>
</evidence>
<dbReference type="Proteomes" id="UP000638648">
    <property type="component" value="Unassembled WGS sequence"/>
</dbReference>
<accession>A0A927MRK0</accession>
<proteinExistence type="predicted"/>
<protein>
    <submittedName>
        <fullName evidence="1">Uncharacterized protein</fullName>
    </submittedName>
</protein>
<organism evidence="1 2">
    <name type="scientific">Actinopolymorpha pittospori</name>
    <dbReference type="NCBI Taxonomy" id="648752"/>
    <lineage>
        <taxon>Bacteria</taxon>
        <taxon>Bacillati</taxon>
        <taxon>Actinomycetota</taxon>
        <taxon>Actinomycetes</taxon>
        <taxon>Propionibacteriales</taxon>
        <taxon>Actinopolymorphaceae</taxon>
        <taxon>Actinopolymorpha</taxon>
    </lineage>
</organism>
<keyword evidence="2" id="KW-1185">Reference proteome</keyword>
<sequence>MLSNTSRAAASGKLDEIDPIALGHAGLQALALAGTAILARYVTTETRADGMAELEGVVPHPQWTILMRAIGAFAEPGESDGDEDPEGRRAAALTAMCSRARTTLTREHQLAPRHPRRH</sequence>
<comment type="caution">
    <text evidence="1">The sequence shown here is derived from an EMBL/GenBank/DDBJ whole genome shotgun (WGS) entry which is preliminary data.</text>
</comment>
<dbReference type="AlphaFoldDB" id="A0A927MRK0"/>
<reference evidence="1" key="1">
    <citation type="submission" date="2020-10" db="EMBL/GenBank/DDBJ databases">
        <title>Sequencing the genomes of 1000 actinobacteria strains.</title>
        <authorList>
            <person name="Klenk H.-P."/>
        </authorList>
    </citation>
    <scope>NUCLEOTIDE SEQUENCE</scope>
    <source>
        <strain evidence="1">DSM 45354</strain>
    </source>
</reference>
<gene>
    <name evidence="1" type="ORF">HEB94_002212</name>
</gene>
<dbReference type="EMBL" id="JADBEM010000001">
    <property type="protein sequence ID" value="MBE1605364.1"/>
    <property type="molecule type" value="Genomic_DNA"/>
</dbReference>